<evidence type="ECO:0000313" key="11">
    <source>
        <dbReference type="EMBL" id="EJD76263.1"/>
    </source>
</evidence>
<dbReference type="PANTHER" id="PTHR24291">
    <property type="entry name" value="CYTOCHROME P450 FAMILY 4"/>
    <property type="match status" value="1"/>
</dbReference>
<evidence type="ECO:0000256" key="6">
    <source>
        <dbReference type="ARBA" id="ARBA00023004"/>
    </source>
</evidence>
<evidence type="ECO:0000256" key="9">
    <source>
        <dbReference type="PIRSR" id="PIRSR602401-1"/>
    </source>
</evidence>
<keyword evidence="4 9" id="KW-0349">Heme</keyword>
<dbReference type="InParanoid" id="A0A1S0UL34"/>
<dbReference type="InterPro" id="IPR050196">
    <property type="entry name" value="Cytochrome_P450_Monoox"/>
</dbReference>
<evidence type="ECO:0000256" key="10">
    <source>
        <dbReference type="SAM" id="MobiDB-lite"/>
    </source>
</evidence>
<evidence type="ECO:0000256" key="7">
    <source>
        <dbReference type="ARBA" id="ARBA00023033"/>
    </source>
</evidence>
<accession>A0A1S0UL34</accession>
<evidence type="ECO:0000256" key="8">
    <source>
        <dbReference type="ARBA" id="ARBA00023136"/>
    </source>
</evidence>
<keyword evidence="7" id="KW-0503">Monooxygenase</keyword>
<comment type="cofactor">
    <cofactor evidence="1 9">
        <name>heme</name>
        <dbReference type="ChEBI" id="CHEBI:30413"/>
    </cofactor>
</comment>
<dbReference type="GO" id="GO:0004497">
    <property type="term" value="F:monooxygenase activity"/>
    <property type="evidence" value="ECO:0007669"/>
    <property type="project" value="UniProtKB-KW"/>
</dbReference>
<dbReference type="CDD" id="cd20628">
    <property type="entry name" value="CYP4"/>
    <property type="match status" value="1"/>
</dbReference>
<dbReference type="Gene3D" id="1.10.630.10">
    <property type="entry name" value="Cytochrome P450"/>
    <property type="match status" value="1"/>
</dbReference>
<dbReference type="PRINTS" id="PR00385">
    <property type="entry name" value="P450"/>
</dbReference>
<keyword evidence="8" id="KW-0472">Membrane</keyword>
<dbReference type="KEGG" id="loa:LOAG_16760"/>
<keyword evidence="9" id="KW-0479">Metal-binding</keyword>
<dbReference type="OMA" id="RDSITWH"/>
<feature type="region of interest" description="Disordered" evidence="10">
    <location>
        <begin position="394"/>
        <end position="419"/>
    </location>
</feature>
<dbReference type="GO" id="GO:0016705">
    <property type="term" value="F:oxidoreductase activity, acting on paired donors, with incorporation or reduction of molecular oxygen"/>
    <property type="evidence" value="ECO:0007669"/>
    <property type="project" value="InterPro"/>
</dbReference>
<evidence type="ECO:0000256" key="2">
    <source>
        <dbReference type="ARBA" id="ARBA00004586"/>
    </source>
</evidence>
<organism evidence="11">
    <name type="scientific">Loa loa</name>
    <name type="common">Eye worm</name>
    <name type="synonym">Filaria loa</name>
    <dbReference type="NCBI Taxonomy" id="7209"/>
    <lineage>
        <taxon>Eukaryota</taxon>
        <taxon>Metazoa</taxon>
        <taxon>Ecdysozoa</taxon>
        <taxon>Nematoda</taxon>
        <taxon>Chromadorea</taxon>
        <taxon>Rhabditida</taxon>
        <taxon>Spirurina</taxon>
        <taxon>Spiruromorpha</taxon>
        <taxon>Filarioidea</taxon>
        <taxon>Onchocercidae</taxon>
        <taxon>Loa</taxon>
    </lineage>
</organism>
<sequence length="961" mass="108460">MLQARGERMCRIWFGPWPWVLLYGAEECEAILGSNKILDKPLQYSFLSGWIGQGLLISEPTKWRLRRKLLTPTFHYDILKDFVDVYNKHGQTLLRKFQALCGDQYSDIFHMISLCTLDVICEAALGAHVDAQNKSSPYLEAVCKIKYMIHQRTLKAHFYFDTIYNIFGSGKDEKKCTKILHEFTGAAIANRKRLVDEAGGVDNLMEKETLSGKRRMALLDFMLDLHAKGQLPMEGVQEEVDTFTFEAHDTTSTSMNWFLHLMGTNPEIQAKVQKEVDEVLGEENRPVTYEDLGQLKFLEACIKETLRLFPSVPVHARQLTKITKIGNKVLPRGTGVLIIASMIHRDSRYWPDPEVFKPERFIGSQLRHPFSYIPFSAGPRNCIDIDTKNEMKKATTERSSSFGDLSSFSSSSSSSPSYLSSDITDLSKEAFTKNHFTECAELLKKALDETKGERGRRRLYANLALCEAKSKAQLFSATYQAALLNIYPKLRPGGNHSLEGHDEAVAAFNLAVNAFVRGNRRTCLEILQSVMIVNTLSDTLFCAVSLLEIEVSLTLCQPKLALKQAIKLRDSITWHRANVVQRDYLDCLECRIRCRLAQTSSLIDFSSKPELLHWCLIQSELDVKNGNAAHAVNRLLKFRPSLQDEERRLVDNALGCVYALSLKKISLAESYFRSAMLVRQKKRKSWQESTVPRHCLIYHAALAQLHCGQPESAFTLFLSILPFYPKQPRIWLRIAECCIYALTKNENENLDINGQMLEIVGTAQNGYVILPSISARGNNDGVGEIRENQISWEYAAHCIRNALILTGTERDCVYLLPWLYAASSFVNLNLNRYGLALKAACQLASLQQVSPHHKLMAVLFKAEALTLLDRLPEAIGCLTQAIPLQSMPSTISAVIYNRALLQALSGNFHKSLTTFGLLGTQCDITTVPEAISLGIYINMKLDKDDDARLLVRQMQKMKLSV</sequence>
<dbReference type="InterPro" id="IPR011990">
    <property type="entry name" value="TPR-like_helical_dom_sf"/>
</dbReference>
<dbReference type="OrthoDB" id="25157at2759"/>
<feature type="compositionally biased region" description="Low complexity" evidence="10">
    <location>
        <begin position="399"/>
        <end position="419"/>
    </location>
</feature>
<evidence type="ECO:0000256" key="5">
    <source>
        <dbReference type="ARBA" id="ARBA00022824"/>
    </source>
</evidence>
<comment type="similarity">
    <text evidence="3">Belongs to the cytochrome P450 family.</text>
</comment>
<dbReference type="InterPro" id="IPR002401">
    <property type="entry name" value="Cyt_P450_E_grp-I"/>
</dbReference>
<dbReference type="CTD" id="9948614"/>
<dbReference type="SUPFAM" id="SSF48452">
    <property type="entry name" value="TPR-like"/>
    <property type="match status" value="1"/>
</dbReference>
<dbReference type="InterPro" id="IPR036396">
    <property type="entry name" value="Cyt_P450_sf"/>
</dbReference>
<evidence type="ECO:0000256" key="3">
    <source>
        <dbReference type="ARBA" id="ARBA00010617"/>
    </source>
</evidence>
<evidence type="ECO:0000256" key="4">
    <source>
        <dbReference type="ARBA" id="ARBA00022617"/>
    </source>
</evidence>
<feature type="binding site" description="axial binding residue" evidence="9">
    <location>
        <position position="382"/>
    </location>
    <ligand>
        <name>heme</name>
        <dbReference type="ChEBI" id="CHEBI:30413"/>
    </ligand>
    <ligandPart>
        <name>Fe</name>
        <dbReference type="ChEBI" id="CHEBI:18248"/>
    </ligandPart>
</feature>
<keyword evidence="5" id="KW-0256">Endoplasmic reticulum</keyword>
<name>A0A1S0UL34_LOALO</name>
<dbReference type="InterPro" id="IPR001128">
    <property type="entry name" value="Cyt_P450"/>
</dbReference>
<dbReference type="GO" id="GO:0005789">
    <property type="term" value="C:endoplasmic reticulum membrane"/>
    <property type="evidence" value="ECO:0007669"/>
    <property type="project" value="UniProtKB-SubCell"/>
</dbReference>
<protein>
    <submittedName>
        <fullName evidence="11">Cytochrome P450 4V2</fullName>
    </submittedName>
</protein>
<dbReference type="EMBL" id="JH712082">
    <property type="protein sequence ID" value="EJD76263.1"/>
    <property type="molecule type" value="Genomic_DNA"/>
</dbReference>
<dbReference type="Gene3D" id="1.25.40.10">
    <property type="entry name" value="Tetratricopeptide repeat domain"/>
    <property type="match status" value="1"/>
</dbReference>
<dbReference type="GeneID" id="9948614"/>
<dbReference type="SUPFAM" id="SSF48264">
    <property type="entry name" value="Cytochrome P450"/>
    <property type="match status" value="1"/>
</dbReference>
<keyword evidence="7" id="KW-0560">Oxidoreductase</keyword>
<dbReference type="AlphaFoldDB" id="A0A1S0UL34"/>
<dbReference type="Pfam" id="PF00067">
    <property type="entry name" value="p450"/>
    <property type="match status" value="1"/>
</dbReference>
<reference evidence="11" key="1">
    <citation type="submission" date="2012-04" db="EMBL/GenBank/DDBJ databases">
        <title>The Genome Sequence of Loa loa.</title>
        <authorList>
            <consortium name="The Broad Institute Genome Sequencing Platform"/>
            <consortium name="Broad Institute Genome Sequencing Center for Infectious Disease"/>
            <person name="Nutman T.B."/>
            <person name="Fink D.L."/>
            <person name="Russ C."/>
            <person name="Young S."/>
            <person name="Zeng Q."/>
            <person name="Gargeya S."/>
            <person name="Alvarado L."/>
            <person name="Berlin A."/>
            <person name="Chapman S.B."/>
            <person name="Chen Z."/>
            <person name="Freedman E."/>
            <person name="Gellesch M."/>
            <person name="Goldberg J."/>
            <person name="Griggs A."/>
            <person name="Gujja S."/>
            <person name="Heilman E.R."/>
            <person name="Heiman D."/>
            <person name="Howarth C."/>
            <person name="Mehta T."/>
            <person name="Neiman D."/>
            <person name="Pearson M."/>
            <person name="Roberts A."/>
            <person name="Saif S."/>
            <person name="Shea T."/>
            <person name="Shenoy N."/>
            <person name="Sisk P."/>
            <person name="Stolte C."/>
            <person name="Sykes S."/>
            <person name="White J."/>
            <person name="Yandava C."/>
            <person name="Haas B."/>
            <person name="Henn M.R."/>
            <person name="Nusbaum C."/>
            <person name="Birren B."/>
        </authorList>
    </citation>
    <scope>NUCLEOTIDE SEQUENCE [LARGE SCALE GENOMIC DNA]</scope>
</reference>
<dbReference type="PRINTS" id="PR00463">
    <property type="entry name" value="EP450I"/>
</dbReference>
<dbReference type="GO" id="GO:0020037">
    <property type="term" value="F:heme binding"/>
    <property type="evidence" value="ECO:0007669"/>
    <property type="project" value="InterPro"/>
</dbReference>
<comment type="subcellular location">
    <subcellularLocation>
        <location evidence="2">Endoplasmic reticulum membrane</location>
    </subcellularLocation>
</comment>
<dbReference type="PANTHER" id="PTHR24291:SF189">
    <property type="entry name" value="CYTOCHROME P450 4C3-RELATED"/>
    <property type="match status" value="1"/>
</dbReference>
<gene>
    <name evidence="11" type="ORF">LOAG_16760</name>
</gene>
<dbReference type="RefSeq" id="XP_020307073.1">
    <property type="nucleotide sequence ID" value="XM_020449414.1"/>
</dbReference>
<keyword evidence="6 9" id="KW-0408">Iron</keyword>
<proteinExistence type="inferred from homology"/>
<evidence type="ECO:0000256" key="1">
    <source>
        <dbReference type="ARBA" id="ARBA00001971"/>
    </source>
</evidence>
<dbReference type="GO" id="GO:0005506">
    <property type="term" value="F:iron ion binding"/>
    <property type="evidence" value="ECO:0007669"/>
    <property type="project" value="InterPro"/>
</dbReference>